<dbReference type="InterPro" id="IPR046680">
    <property type="entry name" value="DUF6550"/>
</dbReference>
<feature type="compositionally biased region" description="Basic and acidic residues" evidence="1">
    <location>
        <begin position="121"/>
        <end position="134"/>
    </location>
</feature>
<reference evidence="2 3" key="1">
    <citation type="submission" date="2021-03" db="EMBL/GenBank/DDBJ databases">
        <title>Antimicrobial resistance genes in bacteria isolated from Japanese honey, and their potential for conferring macrolide and lincosamide resistance in the American foulbrood pathogen Paenibacillus larvae.</title>
        <authorList>
            <person name="Okamoto M."/>
            <person name="Kumagai M."/>
            <person name="Kanamori H."/>
            <person name="Takamatsu D."/>
        </authorList>
    </citation>
    <scope>NUCLEOTIDE SEQUENCE [LARGE SCALE GENOMIC DNA]</scope>
    <source>
        <strain evidence="2 3">J34TS1</strain>
    </source>
</reference>
<sequence>MKRKIWVWTSCIILLGAIGLWAFSNDGGQSSEVETIVPPSPDSALVTIPDIDPEPSSKTDTNSESPGQNPEKDGSASSHIPEASQNTELSISEPPGLQPEKEVTEVEVPLTDPTPTPKPTEPPKPKPKETDKPQSPDTPPTYEEKETQPNKPQDEPKAGNKNENGKVLVPGFGWVEQGGPSQGSKSESDGDWNKQIGTMD</sequence>
<protein>
    <submittedName>
        <fullName evidence="2">Uncharacterized protein</fullName>
    </submittedName>
</protein>
<feature type="region of interest" description="Disordered" evidence="1">
    <location>
        <begin position="28"/>
        <end position="200"/>
    </location>
</feature>
<dbReference type="RefSeq" id="WP_212978246.1">
    <property type="nucleotide sequence ID" value="NZ_AP025343.1"/>
</dbReference>
<dbReference type="EMBL" id="BORT01000007">
    <property type="protein sequence ID" value="GIO47388.1"/>
    <property type="molecule type" value="Genomic_DNA"/>
</dbReference>
<dbReference type="Proteomes" id="UP000682811">
    <property type="component" value="Unassembled WGS sequence"/>
</dbReference>
<dbReference type="Pfam" id="PF20187">
    <property type="entry name" value="DUF6550"/>
    <property type="match status" value="1"/>
</dbReference>
<organism evidence="2 3">
    <name type="scientific">Paenibacillus azoreducens</name>
    <dbReference type="NCBI Taxonomy" id="116718"/>
    <lineage>
        <taxon>Bacteria</taxon>
        <taxon>Bacillati</taxon>
        <taxon>Bacillota</taxon>
        <taxon>Bacilli</taxon>
        <taxon>Bacillales</taxon>
        <taxon>Paenibacillaceae</taxon>
        <taxon>Paenibacillus</taxon>
    </lineage>
</organism>
<feature type="compositionally biased region" description="Basic and acidic residues" evidence="1">
    <location>
        <begin position="142"/>
        <end position="164"/>
    </location>
</feature>
<keyword evidence="3" id="KW-1185">Reference proteome</keyword>
<proteinExistence type="predicted"/>
<gene>
    <name evidence="2" type="ORF">J34TS1_21530</name>
</gene>
<evidence type="ECO:0000313" key="3">
    <source>
        <dbReference type="Proteomes" id="UP000682811"/>
    </source>
</evidence>
<feature type="compositionally biased region" description="Polar residues" evidence="1">
    <location>
        <begin position="56"/>
        <end position="68"/>
    </location>
</feature>
<evidence type="ECO:0000256" key="1">
    <source>
        <dbReference type="SAM" id="MobiDB-lite"/>
    </source>
</evidence>
<evidence type="ECO:0000313" key="2">
    <source>
        <dbReference type="EMBL" id="GIO47388.1"/>
    </source>
</evidence>
<name>A0A919YDT3_9BACL</name>
<dbReference type="AlphaFoldDB" id="A0A919YDT3"/>
<accession>A0A919YDT3</accession>
<feature type="compositionally biased region" description="Polar residues" evidence="1">
    <location>
        <begin position="75"/>
        <end position="90"/>
    </location>
</feature>
<comment type="caution">
    <text evidence="2">The sequence shown here is derived from an EMBL/GenBank/DDBJ whole genome shotgun (WGS) entry which is preliminary data.</text>
</comment>